<accession>A0A6G1JX22</accession>
<reference evidence="1" key="1">
    <citation type="journal article" date="2020" name="Stud. Mycol.">
        <title>101 Dothideomycetes genomes: a test case for predicting lifestyles and emergence of pathogens.</title>
        <authorList>
            <person name="Haridas S."/>
            <person name="Albert R."/>
            <person name="Binder M."/>
            <person name="Bloem J."/>
            <person name="Labutti K."/>
            <person name="Salamov A."/>
            <person name="Andreopoulos B."/>
            <person name="Baker S."/>
            <person name="Barry K."/>
            <person name="Bills G."/>
            <person name="Bluhm B."/>
            <person name="Cannon C."/>
            <person name="Castanera R."/>
            <person name="Culley D."/>
            <person name="Daum C."/>
            <person name="Ezra D."/>
            <person name="Gonzalez J."/>
            <person name="Henrissat B."/>
            <person name="Kuo A."/>
            <person name="Liang C."/>
            <person name="Lipzen A."/>
            <person name="Lutzoni F."/>
            <person name="Magnuson J."/>
            <person name="Mondo S."/>
            <person name="Nolan M."/>
            <person name="Ohm R."/>
            <person name="Pangilinan J."/>
            <person name="Park H.-J."/>
            <person name="Ramirez L."/>
            <person name="Alfaro M."/>
            <person name="Sun H."/>
            <person name="Tritt A."/>
            <person name="Yoshinaga Y."/>
            <person name="Zwiers L.-H."/>
            <person name="Turgeon B."/>
            <person name="Goodwin S."/>
            <person name="Spatafora J."/>
            <person name="Crous P."/>
            <person name="Grigoriev I."/>
        </authorList>
    </citation>
    <scope>NUCLEOTIDE SEQUENCE</scope>
    <source>
        <strain evidence="1">CBS 279.74</strain>
    </source>
</reference>
<proteinExistence type="predicted"/>
<dbReference type="Proteomes" id="UP000799428">
    <property type="component" value="Unassembled WGS sequence"/>
</dbReference>
<dbReference type="EMBL" id="MU005779">
    <property type="protein sequence ID" value="KAF2705159.1"/>
    <property type="molecule type" value="Genomic_DNA"/>
</dbReference>
<dbReference type="AlphaFoldDB" id="A0A6G1JX22"/>
<organism evidence="1 2">
    <name type="scientific">Pleomassaria siparia CBS 279.74</name>
    <dbReference type="NCBI Taxonomy" id="1314801"/>
    <lineage>
        <taxon>Eukaryota</taxon>
        <taxon>Fungi</taxon>
        <taxon>Dikarya</taxon>
        <taxon>Ascomycota</taxon>
        <taxon>Pezizomycotina</taxon>
        <taxon>Dothideomycetes</taxon>
        <taxon>Pleosporomycetidae</taxon>
        <taxon>Pleosporales</taxon>
        <taxon>Pleomassariaceae</taxon>
        <taxon>Pleomassaria</taxon>
    </lineage>
</organism>
<gene>
    <name evidence="1" type="ORF">K504DRAFT_448753</name>
</gene>
<name>A0A6G1JX22_9PLEO</name>
<evidence type="ECO:0000313" key="2">
    <source>
        <dbReference type="Proteomes" id="UP000799428"/>
    </source>
</evidence>
<keyword evidence="2" id="KW-1185">Reference proteome</keyword>
<protein>
    <submittedName>
        <fullName evidence="1">Uncharacterized protein</fullName>
    </submittedName>
</protein>
<sequence>MALFTVAAPTNGQGETTSARLRHQEEKIMMGRAQDLDQWPHEGQGHKGHSILPDKSRFLGIRLEMILYPLIGLCDDSTTSPQANDGRRHRRHRGPFQAQLLPSRRLRLQDQVASQYDIGPTLLVRGDSNTDDGDFHCDPSKDEINRNLHHDDVLPRIGNALPDGNIENIQAYTCWENHLTNCTAECSNWKPLCVGASAPTEDNARLSKRYDHCHSPKGVQYEAMIP</sequence>
<evidence type="ECO:0000313" key="1">
    <source>
        <dbReference type="EMBL" id="KAF2705159.1"/>
    </source>
</evidence>